<evidence type="ECO:0000256" key="7">
    <source>
        <dbReference type="ARBA" id="ARBA00023098"/>
    </source>
</evidence>
<accession>A0A7R8VJ81</accession>
<evidence type="ECO:0000256" key="6">
    <source>
        <dbReference type="ARBA" id="ARBA00022989"/>
    </source>
</evidence>
<evidence type="ECO:0000256" key="10">
    <source>
        <dbReference type="RuleBase" id="RU363097"/>
    </source>
</evidence>
<gene>
    <name evidence="13" type="ORF">TDIB3V08_LOCUS5809</name>
</gene>
<dbReference type="InterPro" id="IPR013120">
    <property type="entry name" value="FAR_NAD-bd"/>
</dbReference>
<evidence type="ECO:0000256" key="2">
    <source>
        <dbReference type="ARBA" id="ARBA00005928"/>
    </source>
</evidence>
<dbReference type="GO" id="GO:0080019">
    <property type="term" value="F:alcohol-forming very long-chain fatty acyl-CoA reductase activity"/>
    <property type="evidence" value="ECO:0007669"/>
    <property type="project" value="InterPro"/>
</dbReference>
<dbReference type="InterPro" id="IPR033640">
    <property type="entry name" value="FAR_C"/>
</dbReference>
<comment type="catalytic activity">
    <reaction evidence="9 10">
        <text>a long-chain fatty acyl-CoA + 2 NADPH + 2 H(+) = a long-chain primary fatty alcohol + 2 NADP(+) + CoA</text>
        <dbReference type="Rhea" id="RHEA:52716"/>
        <dbReference type="ChEBI" id="CHEBI:15378"/>
        <dbReference type="ChEBI" id="CHEBI:57287"/>
        <dbReference type="ChEBI" id="CHEBI:57783"/>
        <dbReference type="ChEBI" id="CHEBI:58349"/>
        <dbReference type="ChEBI" id="CHEBI:77396"/>
        <dbReference type="ChEBI" id="CHEBI:83139"/>
        <dbReference type="EC" id="1.2.1.84"/>
    </reaction>
</comment>
<dbReference type="Gene3D" id="3.40.50.720">
    <property type="entry name" value="NAD(P)-binding Rossmann-like Domain"/>
    <property type="match status" value="1"/>
</dbReference>
<keyword evidence="10" id="KW-0560">Oxidoreductase</keyword>
<dbReference type="Pfam" id="PF07993">
    <property type="entry name" value="NAD_binding_4"/>
    <property type="match status" value="1"/>
</dbReference>
<keyword evidence="3 10" id="KW-0444">Lipid biosynthesis</keyword>
<dbReference type="GO" id="GO:0102965">
    <property type="term" value="F:alcohol-forming long-chain fatty acyl-CoA reductase activity"/>
    <property type="evidence" value="ECO:0007669"/>
    <property type="project" value="UniProtKB-EC"/>
</dbReference>
<dbReference type="GO" id="GO:0035336">
    <property type="term" value="P:long-chain fatty-acyl-CoA metabolic process"/>
    <property type="evidence" value="ECO:0007669"/>
    <property type="project" value="TreeGrafter"/>
</dbReference>
<keyword evidence="6 10" id="KW-1133">Transmembrane helix</keyword>
<dbReference type="CDD" id="cd05236">
    <property type="entry name" value="FAR-N_SDR_e"/>
    <property type="match status" value="1"/>
</dbReference>
<dbReference type="PANTHER" id="PTHR11011">
    <property type="entry name" value="MALE STERILITY PROTEIN 2-RELATED"/>
    <property type="match status" value="1"/>
</dbReference>
<dbReference type="InterPro" id="IPR036291">
    <property type="entry name" value="NAD(P)-bd_dom_sf"/>
</dbReference>
<proteinExistence type="inferred from homology"/>
<comment type="subcellular location">
    <subcellularLocation>
        <location evidence="1">Membrane</location>
        <topology evidence="1">Multi-pass membrane protein</topology>
    </subcellularLocation>
</comment>
<evidence type="ECO:0000256" key="8">
    <source>
        <dbReference type="ARBA" id="ARBA00023136"/>
    </source>
</evidence>
<organism evidence="13">
    <name type="scientific">Timema douglasi</name>
    <name type="common">Walking stick</name>
    <dbReference type="NCBI Taxonomy" id="61478"/>
    <lineage>
        <taxon>Eukaryota</taxon>
        <taxon>Metazoa</taxon>
        <taxon>Ecdysozoa</taxon>
        <taxon>Arthropoda</taxon>
        <taxon>Hexapoda</taxon>
        <taxon>Insecta</taxon>
        <taxon>Pterygota</taxon>
        <taxon>Neoptera</taxon>
        <taxon>Polyneoptera</taxon>
        <taxon>Phasmatodea</taxon>
        <taxon>Timematodea</taxon>
        <taxon>Timematoidea</taxon>
        <taxon>Timematidae</taxon>
        <taxon>Timema</taxon>
    </lineage>
</organism>
<dbReference type="AlphaFoldDB" id="A0A7R8VJ81"/>
<dbReference type="CDD" id="cd09071">
    <property type="entry name" value="FAR_C"/>
    <property type="match status" value="1"/>
</dbReference>
<protein>
    <recommendedName>
        <fullName evidence="10">Fatty acyl-CoA reductase</fullName>
        <ecNumber evidence="10">1.2.1.84</ecNumber>
    </recommendedName>
</protein>
<evidence type="ECO:0000259" key="11">
    <source>
        <dbReference type="Pfam" id="PF03015"/>
    </source>
</evidence>
<evidence type="ECO:0000259" key="12">
    <source>
        <dbReference type="Pfam" id="PF07993"/>
    </source>
</evidence>
<dbReference type="GO" id="GO:0016020">
    <property type="term" value="C:membrane"/>
    <property type="evidence" value="ECO:0007669"/>
    <property type="project" value="UniProtKB-SubCell"/>
</dbReference>
<sequence length="564" mass="63347">MLHPTEIRTSISPSSEVELNTTSALANYATEADQFKNTSGPLVTQSGQSEHFWIPLLEHVVTASSIACLELLFILAFSVSRLVMEVTLIPQIQRMSVIEDMLTGLPRGTPIQEFYRDCSVLVTGGTGFMGKTLIEKLLRSCPSLKQVYIIIRSKKGKDVDTRVEEIFEDLLFSRLKEEVPKFRHRVVAVSGDCALPGLGLSETDRLKLVDQVNIVFHGAATVRFDERIDVAVGINATGTKNMLELARNMIGLKAFIHVSTAYAHCTLSCIEEKFYPSPHSFDQLMATIQNLTDQELEKIMPELLNNIPNTYVYTKAIAESIIKEEAGNLPIGVFRPAIVIGTRSEPLPGWIDNVYGPTGIVVGAGIGILRTINVDPCITANLVPVDMAVGALIASAREFVDMAGNHGMDIPCSKAIWYYSVTMTKYKVLYMILAFLLHTLPALLVDTVTILCFKKPKLFKVYRKIHRLSGVLTYFCTRNWDFSDDNVQKLWKNLGPEDKKLFDFDISSLDWNQYIYNYVRGCRVHLLKDDLSTVPEARIRWQRSYGYIYVKNISFLKIFGSLFT</sequence>
<dbReference type="InterPro" id="IPR026055">
    <property type="entry name" value="FAR"/>
</dbReference>
<dbReference type="EMBL" id="OA566839">
    <property type="protein sequence ID" value="CAD7199561.1"/>
    <property type="molecule type" value="Genomic_DNA"/>
</dbReference>
<feature type="domain" description="Fatty acyl-CoA reductase C-terminal" evidence="11">
    <location>
        <begin position="437"/>
        <end position="529"/>
    </location>
</feature>
<dbReference type="EC" id="1.2.1.84" evidence="10"/>
<feature type="domain" description="Thioester reductase (TE)" evidence="12">
    <location>
        <begin position="122"/>
        <end position="391"/>
    </location>
</feature>
<dbReference type="PANTHER" id="PTHR11011:SF60">
    <property type="entry name" value="FATTY ACYL-COA REDUCTASE-RELATED"/>
    <property type="match status" value="1"/>
</dbReference>
<keyword evidence="8 10" id="KW-0472">Membrane</keyword>
<evidence type="ECO:0000256" key="9">
    <source>
        <dbReference type="ARBA" id="ARBA00052530"/>
    </source>
</evidence>
<comment type="similarity">
    <text evidence="2 10">Belongs to the fatty acyl-CoA reductase family.</text>
</comment>
<dbReference type="SUPFAM" id="SSF51735">
    <property type="entry name" value="NAD(P)-binding Rossmann-fold domains"/>
    <property type="match status" value="1"/>
</dbReference>
<keyword evidence="5 10" id="KW-0521">NADP</keyword>
<evidence type="ECO:0000256" key="1">
    <source>
        <dbReference type="ARBA" id="ARBA00004141"/>
    </source>
</evidence>
<evidence type="ECO:0000256" key="3">
    <source>
        <dbReference type="ARBA" id="ARBA00022516"/>
    </source>
</evidence>
<keyword evidence="7 10" id="KW-0443">Lipid metabolism</keyword>
<feature type="transmembrane region" description="Helical" evidence="10">
    <location>
        <begin position="428"/>
        <end position="453"/>
    </location>
</feature>
<reference evidence="13" key="1">
    <citation type="submission" date="2020-11" db="EMBL/GenBank/DDBJ databases">
        <authorList>
            <person name="Tran Van P."/>
        </authorList>
    </citation>
    <scope>NUCLEOTIDE SEQUENCE</scope>
</reference>
<evidence type="ECO:0000256" key="5">
    <source>
        <dbReference type="ARBA" id="ARBA00022857"/>
    </source>
</evidence>
<keyword evidence="4 10" id="KW-0812">Transmembrane</keyword>
<dbReference type="Pfam" id="PF03015">
    <property type="entry name" value="Sterile"/>
    <property type="match status" value="1"/>
</dbReference>
<dbReference type="FunFam" id="3.40.50.720:FF:000143">
    <property type="entry name" value="Fatty acyl-CoA reductase"/>
    <property type="match status" value="1"/>
</dbReference>
<evidence type="ECO:0000313" key="13">
    <source>
        <dbReference type="EMBL" id="CAD7199561.1"/>
    </source>
</evidence>
<dbReference type="GO" id="GO:0005777">
    <property type="term" value="C:peroxisome"/>
    <property type="evidence" value="ECO:0007669"/>
    <property type="project" value="TreeGrafter"/>
</dbReference>
<name>A0A7R8VJ81_TIMDO</name>
<comment type="function">
    <text evidence="10">Catalyzes the reduction of fatty acyl-CoA to fatty alcohols.</text>
</comment>
<evidence type="ECO:0000256" key="4">
    <source>
        <dbReference type="ARBA" id="ARBA00022692"/>
    </source>
</evidence>